<dbReference type="AlphaFoldDB" id="A0A409WTA8"/>
<dbReference type="GO" id="GO:0005694">
    <property type="term" value="C:chromosome"/>
    <property type="evidence" value="ECO:0007669"/>
    <property type="project" value="TreeGrafter"/>
</dbReference>
<dbReference type="InterPro" id="IPR027417">
    <property type="entry name" value="P-loop_NTPase"/>
</dbReference>
<organism evidence="8 9">
    <name type="scientific">Panaeolus cyanescens</name>
    <dbReference type="NCBI Taxonomy" id="181874"/>
    <lineage>
        <taxon>Eukaryota</taxon>
        <taxon>Fungi</taxon>
        <taxon>Dikarya</taxon>
        <taxon>Basidiomycota</taxon>
        <taxon>Agaricomycotina</taxon>
        <taxon>Agaricomycetes</taxon>
        <taxon>Agaricomycetidae</taxon>
        <taxon>Agaricales</taxon>
        <taxon>Agaricineae</taxon>
        <taxon>Galeropsidaceae</taxon>
        <taxon>Panaeolus</taxon>
    </lineage>
</organism>
<evidence type="ECO:0000256" key="4">
    <source>
        <dbReference type="ARBA" id="ARBA00034617"/>
    </source>
</evidence>
<dbReference type="GO" id="GO:0005737">
    <property type="term" value="C:cytoplasm"/>
    <property type="evidence" value="ECO:0007669"/>
    <property type="project" value="TreeGrafter"/>
</dbReference>
<dbReference type="SUPFAM" id="SSF52540">
    <property type="entry name" value="P-loop containing nucleoside triphosphate hydrolases"/>
    <property type="match status" value="1"/>
</dbReference>
<dbReference type="GO" id="GO:0000724">
    <property type="term" value="P:double-strand break repair via homologous recombination"/>
    <property type="evidence" value="ECO:0007669"/>
    <property type="project" value="TreeGrafter"/>
</dbReference>
<dbReference type="InParanoid" id="A0A409WTA8"/>
<dbReference type="EC" id="5.6.2.4" evidence="5"/>
<dbReference type="PROSITE" id="PS51192">
    <property type="entry name" value="HELICASE_ATP_BIND_1"/>
    <property type="match status" value="1"/>
</dbReference>
<evidence type="ECO:0000313" key="9">
    <source>
        <dbReference type="Proteomes" id="UP000284842"/>
    </source>
</evidence>
<evidence type="ECO:0000256" key="3">
    <source>
        <dbReference type="ARBA" id="ARBA00023235"/>
    </source>
</evidence>
<dbReference type="EMBL" id="NHTK01005239">
    <property type="protein sequence ID" value="PPQ81765.1"/>
    <property type="molecule type" value="Genomic_DNA"/>
</dbReference>
<evidence type="ECO:0000256" key="5">
    <source>
        <dbReference type="ARBA" id="ARBA00034808"/>
    </source>
</evidence>
<comment type="caution">
    <text evidence="8">The sequence shown here is derived from an EMBL/GenBank/DDBJ whole genome shotgun (WGS) entry which is preliminary data.</text>
</comment>
<feature type="region of interest" description="Disordered" evidence="6">
    <location>
        <begin position="670"/>
        <end position="712"/>
    </location>
</feature>
<dbReference type="GO" id="GO:0043138">
    <property type="term" value="F:3'-5' DNA helicase activity"/>
    <property type="evidence" value="ECO:0007669"/>
    <property type="project" value="UniProtKB-EC"/>
</dbReference>
<keyword evidence="3" id="KW-0413">Isomerase</keyword>
<accession>A0A409WTA8</accession>
<evidence type="ECO:0000259" key="7">
    <source>
        <dbReference type="PROSITE" id="PS51192"/>
    </source>
</evidence>
<dbReference type="GO" id="GO:0005524">
    <property type="term" value="F:ATP binding"/>
    <property type="evidence" value="ECO:0007669"/>
    <property type="project" value="InterPro"/>
</dbReference>
<dbReference type="InterPro" id="IPR014001">
    <property type="entry name" value="Helicase_ATP-bd"/>
</dbReference>
<name>A0A409WTA8_9AGAR</name>
<evidence type="ECO:0000313" key="8">
    <source>
        <dbReference type="EMBL" id="PPQ81765.1"/>
    </source>
</evidence>
<dbReference type="GO" id="GO:0009378">
    <property type="term" value="F:four-way junction helicase activity"/>
    <property type="evidence" value="ECO:0007669"/>
    <property type="project" value="TreeGrafter"/>
</dbReference>
<dbReference type="PANTHER" id="PTHR13710:SF105">
    <property type="entry name" value="ATP-DEPENDENT DNA HELICASE Q1"/>
    <property type="match status" value="1"/>
</dbReference>
<dbReference type="Gene3D" id="3.40.50.300">
    <property type="entry name" value="P-loop containing nucleotide triphosphate hydrolases"/>
    <property type="match status" value="2"/>
</dbReference>
<dbReference type="GO" id="GO:0003677">
    <property type="term" value="F:DNA binding"/>
    <property type="evidence" value="ECO:0007669"/>
    <property type="project" value="UniProtKB-KW"/>
</dbReference>
<feature type="compositionally biased region" description="Low complexity" evidence="6">
    <location>
        <begin position="670"/>
        <end position="705"/>
    </location>
</feature>
<protein>
    <recommendedName>
        <fullName evidence="5">DNA 3'-5' helicase</fullName>
        <ecNumber evidence="5">5.6.2.4</ecNumber>
    </recommendedName>
</protein>
<evidence type="ECO:0000256" key="2">
    <source>
        <dbReference type="ARBA" id="ARBA00023125"/>
    </source>
</evidence>
<keyword evidence="2" id="KW-0238">DNA-binding</keyword>
<dbReference type="Proteomes" id="UP000284842">
    <property type="component" value="Unassembled WGS sequence"/>
</dbReference>
<keyword evidence="9" id="KW-1185">Reference proteome</keyword>
<sequence length="922" mass="103499">MHVDKVRELFPQFMRDFCHCDVNAKAYRQIAVQLSRVFLGLHEDLDSEEVDDVYASQRGHSHSMAVARYGIETGRLAMLSSDDLLRFGRASEAWWTVSDVHPTAPACLPVHTRNQIIRTAAGNSGPIDGKPIQSAVSADLLIDLKSLFVAEFQKVQLALKDEILGSVTAALTGSAAVFSTQSPSTRRLTQGVDSFIPFSPPSHPFSNQLDLSGYTQQAELRERDLQLLRTLFRNTTAQFKTKHQALAVELSVSNRYSIIAVLPTGSGKSLTYLLPPLAEKIQGIFTIVVVPNKSLLRTQEANARKFGLNTLIWLTHMEGILSQDVQLVFMAVESITTPTFKSFWASHSSRIARLVVDEAHQILSAQDYRTSFLRIRDLALLAVPKLFLTASLPRQWEKDFLSDTNMLPTTTIVRAPSNQLHISYSVFHYDSNSISRSAFISNLIPYISTKVLAEKQQGIIFVTSQADAKKFGAVLNCPFTYSEMPMVERDLNENKSAKYWGSRIRRNPYGLLNIYQGAGRGGRDGRRSWAFMLNDNKTLQIKPRKGDTDVECIRESEEMIKQHKCRRIALSRTLDGEVKTCADLKDCHPCDVCSPGLSIWSDINEILQSSNRPSPPPIPNSPIRHIQPRAAPVDELEAFHAALDATLDLAALPSEDIQFSLPTSSRMSISSSTAAQSNGQFSSSQPSTLPSSTAASSPSPHAYPAFNSTLGPRGVKRTLETMMEQQYAENRQRQKYEKLQGLREFDQFIHGKCVVCWLAGAGFRAKDHGCNGCRGQEPVIRPFRNPLKACWDFKKAMRLTKYQYCFYCGLPQKEYILDGHEVFQKGVSMLKCSFEDLHAHILFHIRVTPYIWTQAQDVFSTLRMAILQAGGEKKFTWMSFAQWCEREEDRSVAFYNGLELIIWALPIIQARIQQFGFSTGEK</sequence>
<comment type="similarity">
    <text evidence="1">Belongs to the helicase family. RecQ subfamily.</text>
</comment>
<proteinExistence type="inferred from homology"/>
<evidence type="ECO:0000256" key="6">
    <source>
        <dbReference type="SAM" id="MobiDB-lite"/>
    </source>
</evidence>
<dbReference type="Pfam" id="PF00270">
    <property type="entry name" value="DEAD"/>
    <property type="match status" value="1"/>
</dbReference>
<gene>
    <name evidence="8" type="ORF">CVT24_005160</name>
</gene>
<dbReference type="STRING" id="181874.A0A409WTA8"/>
<dbReference type="InterPro" id="IPR011545">
    <property type="entry name" value="DEAD/DEAH_box_helicase_dom"/>
</dbReference>
<dbReference type="SMART" id="SM00487">
    <property type="entry name" value="DEXDc"/>
    <property type="match status" value="1"/>
</dbReference>
<dbReference type="OrthoDB" id="2507344at2759"/>
<evidence type="ECO:0000256" key="1">
    <source>
        <dbReference type="ARBA" id="ARBA00005446"/>
    </source>
</evidence>
<comment type="catalytic activity">
    <reaction evidence="4">
        <text>Couples ATP hydrolysis with the unwinding of duplex DNA by translocating in the 3'-5' direction.</text>
        <dbReference type="EC" id="5.6.2.4"/>
    </reaction>
</comment>
<reference evidence="8 9" key="1">
    <citation type="journal article" date="2018" name="Evol. Lett.">
        <title>Horizontal gene cluster transfer increased hallucinogenic mushroom diversity.</title>
        <authorList>
            <person name="Reynolds H.T."/>
            <person name="Vijayakumar V."/>
            <person name="Gluck-Thaler E."/>
            <person name="Korotkin H.B."/>
            <person name="Matheny P.B."/>
            <person name="Slot J.C."/>
        </authorList>
    </citation>
    <scope>NUCLEOTIDE SEQUENCE [LARGE SCALE GENOMIC DNA]</scope>
    <source>
        <strain evidence="8 9">2629</strain>
    </source>
</reference>
<dbReference type="PANTHER" id="PTHR13710">
    <property type="entry name" value="DNA HELICASE RECQ FAMILY MEMBER"/>
    <property type="match status" value="1"/>
</dbReference>
<feature type="domain" description="Helicase ATP-binding" evidence="7">
    <location>
        <begin position="249"/>
        <end position="410"/>
    </location>
</feature>